<keyword evidence="2" id="KW-1185">Reference proteome</keyword>
<evidence type="ECO:0000313" key="2">
    <source>
        <dbReference type="Proteomes" id="UP000594014"/>
    </source>
</evidence>
<name>A0ACD1AGN1_9FIRM</name>
<sequence length="466" mass="51865">MHKKISLFLNEVCQHIKCKAVHKEIREELSEHICDLMEENIEKGISEEKALDLAISAMGNTGEIGAKLHRQHKPQTEWSLLILVALITVIGGIVLYSSSQFSDDNTKFLRHVVSILIGIGVMSVFYFYDYTKLERMSMPLYCSASILILFTMVAGIQMNGAKRWLPIGGGFTISVPELASLLFVISFAGFLERYRGKGTSGSLKMILLGACSLMLLVIMPSIAAAFIVAITYAVLLIAAVAENHFSGNRKNQFILLSSTGTVSVGLLLYYILSNSNRVERFLGWLPGGTEVDYQQNLAGIWLSLSKWFGKTNATYQGHGLGMMPDVTGEYILINVIATLGWAAGLILIALIGIFIVRMLLTIKKVKRGYGFCLALSACTMLSAQFACNILMNFRILPSMGIPMPLVSYGYTGYIVCMVYIGIILSVWRRNNLISFQMNRQAKFSQNSVFRMEDGRLIIDFKAWRHH</sequence>
<evidence type="ECO:0000313" key="1">
    <source>
        <dbReference type="EMBL" id="QOX65370.1"/>
    </source>
</evidence>
<accession>A0ACD1AGN1</accession>
<gene>
    <name evidence="1" type="ORF">FRZ06_19430</name>
</gene>
<proteinExistence type="predicted"/>
<organism evidence="1 2">
    <name type="scientific">Anoxybacterium hadale</name>
    <dbReference type="NCBI Taxonomy" id="3408580"/>
    <lineage>
        <taxon>Bacteria</taxon>
        <taxon>Bacillati</taxon>
        <taxon>Bacillota</taxon>
        <taxon>Clostridia</taxon>
        <taxon>Peptostreptococcales</taxon>
        <taxon>Anaerovoracaceae</taxon>
        <taxon>Anoxybacterium</taxon>
    </lineage>
</organism>
<reference evidence="1" key="1">
    <citation type="submission" date="2019-08" db="EMBL/GenBank/DDBJ databases">
        <title>Genome sequence of Clostridiales bacterium MT110.</title>
        <authorList>
            <person name="Cao J."/>
        </authorList>
    </citation>
    <scope>NUCLEOTIDE SEQUENCE</scope>
    <source>
        <strain evidence="1">MT110</strain>
    </source>
</reference>
<dbReference type="Proteomes" id="UP000594014">
    <property type="component" value="Chromosome"/>
</dbReference>
<protein>
    <submittedName>
        <fullName evidence="1">FtsW/RodA/SpoVE family cell cycle protein</fullName>
    </submittedName>
</protein>
<dbReference type="EMBL" id="CP042469">
    <property type="protein sequence ID" value="QOX65370.1"/>
    <property type="molecule type" value="Genomic_DNA"/>
</dbReference>